<comment type="caution">
    <text evidence="2">The sequence shown here is derived from an EMBL/GenBank/DDBJ whole genome shotgun (WGS) entry which is preliminary data.</text>
</comment>
<organism evidence="2 3">
    <name type="scientific">Hominenteromicrobium mulieris</name>
    <dbReference type="NCBI Taxonomy" id="2885357"/>
    <lineage>
        <taxon>Bacteria</taxon>
        <taxon>Bacillati</taxon>
        <taxon>Bacillota</taxon>
        <taxon>Clostridia</taxon>
        <taxon>Eubacteriales</taxon>
        <taxon>Oscillospiraceae</taxon>
        <taxon>Hominenteromicrobium</taxon>
    </lineage>
</organism>
<sequence>MIKSACTRASLIPYPVIAAAVGGNPEAVNRVVRHYSGYIAALSTRTSYDLDGFPRPQVDEDLRRRLETKLIISILGFDLN</sequence>
<reference evidence="2" key="1">
    <citation type="submission" date="2021-10" db="EMBL/GenBank/DDBJ databases">
        <title>Anaerobic single-cell dispensing facilitates the cultivation of human gut bacteria.</title>
        <authorList>
            <person name="Afrizal A."/>
        </authorList>
    </citation>
    <scope>NUCLEOTIDE SEQUENCE</scope>
    <source>
        <strain evidence="2">CLA-AA-H250</strain>
    </source>
</reference>
<evidence type="ECO:0000313" key="2">
    <source>
        <dbReference type="EMBL" id="MCC2137668.1"/>
    </source>
</evidence>
<protein>
    <submittedName>
        <fullName evidence="2">Helix-turn-helix domain-containing protein</fullName>
    </submittedName>
</protein>
<dbReference type="RefSeq" id="WP_025654191.1">
    <property type="nucleotide sequence ID" value="NZ_JAJEQC010000013.1"/>
</dbReference>
<dbReference type="AlphaFoldDB" id="A0AAE3APA8"/>
<dbReference type="InterPro" id="IPR024760">
    <property type="entry name" value="HTH_dom_conjug_TS-like"/>
</dbReference>
<dbReference type="EMBL" id="JAJEQC010000013">
    <property type="protein sequence ID" value="MCC2137668.1"/>
    <property type="molecule type" value="Genomic_DNA"/>
</dbReference>
<evidence type="ECO:0000313" key="3">
    <source>
        <dbReference type="Proteomes" id="UP001199424"/>
    </source>
</evidence>
<name>A0AAE3APA8_9FIRM</name>
<accession>A0AAE3APA8</accession>
<proteinExistence type="predicted"/>
<keyword evidence="3" id="KW-1185">Reference proteome</keyword>
<dbReference type="Proteomes" id="UP001199424">
    <property type="component" value="Unassembled WGS sequence"/>
</dbReference>
<gene>
    <name evidence="2" type="ORF">LKD31_11685</name>
</gene>
<feature type="domain" description="Helix-turn-helix conjugative transposon-like" evidence="1">
    <location>
        <begin position="14"/>
        <end position="78"/>
    </location>
</feature>
<dbReference type="Pfam" id="PF12645">
    <property type="entry name" value="HTH_16"/>
    <property type="match status" value="1"/>
</dbReference>
<evidence type="ECO:0000259" key="1">
    <source>
        <dbReference type="Pfam" id="PF12645"/>
    </source>
</evidence>